<protein>
    <recommendedName>
        <fullName evidence="6 7">Elongation factor Tu</fullName>
        <shortName evidence="7">EF-Tu</shortName>
        <ecNumber evidence="7">3.6.5.3</ecNumber>
    </recommendedName>
</protein>
<dbReference type="SUPFAM" id="SSF50465">
    <property type="entry name" value="EF-Tu/eEF-1alpha/eIF2-gamma C-terminal domain"/>
    <property type="match status" value="1"/>
</dbReference>
<dbReference type="NCBIfam" id="NF009373">
    <property type="entry name" value="PRK12736.1"/>
    <property type="match status" value="1"/>
</dbReference>
<proteinExistence type="inferred from homology"/>
<dbReference type="GO" id="GO:0003746">
    <property type="term" value="F:translation elongation factor activity"/>
    <property type="evidence" value="ECO:0007669"/>
    <property type="project" value="UniProtKB-UniRule"/>
</dbReference>
<dbReference type="InterPro" id="IPR005225">
    <property type="entry name" value="Small_GTP-bd"/>
</dbReference>
<dbReference type="InterPro" id="IPR050055">
    <property type="entry name" value="EF-Tu_GTPase"/>
</dbReference>
<evidence type="ECO:0000256" key="4">
    <source>
        <dbReference type="ARBA" id="ARBA00022917"/>
    </source>
</evidence>
<accession>A0A1F5C6D0</accession>
<keyword evidence="7" id="KW-0479">Metal-binding</keyword>
<evidence type="ECO:0000256" key="5">
    <source>
        <dbReference type="ARBA" id="ARBA00023134"/>
    </source>
</evidence>
<feature type="binding site" evidence="7">
    <location>
        <begin position="136"/>
        <end position="139"/>
    </location>
    <ligand>
        <name>GTP</name>
        <dbReference type="ChEBI" id="CHEBI:37565"/>
    </ligand>
</feature>
<dbReference type="PROSITE" id="PS51722">
    <property type="entry name" value="G_TR_2"/>
    <property type="match status" value="1"/>
</dbReference>
<keyword evidence="7" id="KW-0378">Hydrolase</keyword>
<dbReference type="Pfam" id="PF03143">
    <property type="entry name" value="GTP_EFTU_D3"/>
    <property type="match status" value="1"/>
</dbReference>
<dbReference type="NCBIfam" id="NF009372">
    <property type="entry name" value="PRK12735.1"/>
    <property type="match status" value="1"/>
</dbReference>
<dbReference type="Proteomes" id="UP000177947">
    <property type="component" value="Unassembled WGS sequence"/>
</dbReference>
<dbReference type="FunFam" id="3.40.50.300:FF:000003">
    <property type="entry name" value="Elongation factor Tu"/>
    <property type="match status" value="1"/>
</dbReference>
<dbReference type="PRINTS" id="PR00315">
    <property type="entry name" value="ELONGATNFCT"/>
</dbReference>
<dbReference type="NCBIfam" id="TIGR00231">
    <property type="entry name" value="small_GTP"/>
    <property type="match status" value="1"/>
</dbReference>
<dbReference type="CDD" id="cd03697">
    <property type="entry name" value="EFTU_II"/>
    <property type="match status" value="1"/>
</dbReference>
<evidence type="ECO:0000256" key="6">
    <source>
        <dbReference type="ARBA" id="ARBA00029554"/>
    </source>
</evidence>
<dbReference type="SUPFAM" id="SSF52540">
    <property type="entry name" value="P-loop containing nucleoside triphosphate hydrolases"/>
    <property type="match status" value="1"/>
</dbReference>
<dbReference type="NCBIfam" id="NF000766">
    <property type="entry name" value="PRK00049.1"/>
    <property type="match status" value="1"/>
</dbReference>
<dbReference type="Gene3D" id="2.40.30.10">
    <property type="entry name" value="Translation factors"/>
    <property type="match status" value="2"/>
</dbReference>
<dbReference type="CDD" id="cd01884">
    <property type="entry name" value="EF_Tu"/>
    <property type="match status" value="1"/>
</dbReference>
<keyword evidence="7" id="KW-0963">Cytoplasm</keyword>
<dbReference type="GO" id="GO:0003924">
    <property type="term" value="F:GTPase activity"/>
    <property type="evidence" value="ECO:0007669"/>
    <property type="project" value="UniProtKB-UniRule"/>
</dbReference>
<dbReference type="Pfam" id="PF03144">
    <property type="entry name" value="GTP_EFTU_D2"/>
    <property type="match status" value="1"/>
</dbReference>
<dbReference type="InterPro" id="IPR009000">
    <property type="entry name" value="Transl_B-barrel_sf"/>
</dbReference>
<dbReference type="InterPro" id="IPR000795">
    <property type="entry name" value="T_Tr_GTP-bd_dom"/>
</dbReference>
<organism evidence="9 10">
    <name type="scientific">Candidatus Azambacteria bacterium RIFCSPLOWO2_01_FULL_37_9</name>
    <dbReference type="NCBI Taxonomy" id="1797297"/>
    <lineage>
        <taxon>Bacteria</taxon>
        <taxon>Candidatus Azamiibacteriota</taxon>
    </lineage>
</organism>
<feature type="binding site" evidence="7">
    <location>
        <position position="25"/>
    </location>
    <ligand>
        <name>Mg(2+)</name>
        <dbReference type="ChEBI" id="CHEBI:18420"/>
    </ligand>
</feature>
<reference evidence="9 10" key="1">
    <citation type="journal article" date="2016" name="Nat. Commun.">
        <title>Thousands of microbial genomes shed light on interconnected biogeochemical processes in an aquifer system.</title>
        <authorList>
            <person name="Anantharaman K."/>
            <person name="Brown C.T."/>
            <person name="Hug L.A."/>
            <person name="Sharon I."/>
            <person name="Castelle C.J."/>
            <person name="Probst A.J."/>
            <person name="Thomas B.C."/>
            <person name="Singh A."/>
            <person name="Wilkins M.J."/>
            <person name="Karaoz U."/>
            <person name="Brodie E.L."/>
            <person name="Williams K.H."/>
            <person name="Hubbard S.S."/>
            <person name="Banfield J.F."/>
        </authorList>
    </citation>
    <scope>NUCLEOTIDE SEQUENCE [LARGE SCALE GENOMIC DNA]</scope>
</reference>
<evidence type="ECO:0000256" key="7">
    <source>
        <dbReference type="HAMAP-Rule" id="MF_00118"/>
    </source>
</evidence>
<dbReference type="InterPro" id="IPR004161">
    <property type="entry name" value="EFTu-like_2"/>
</dbReference>
<comment type="function">
    <text evidence="7">GTP hydrolase that promotes the GTP-dependent binding of aminoacyl-tRNA to the A-site of ribosomes during protein biosynthesis.</text>
</comment>
<dbReference type="AlphaFoldDB" id="A0A1F5C6D0"/>
<dbReference type="HAMAP" id="MF_00118_B">
    <property type="entry name" value="EF_Tu_B"/>
    <property type="match status" value="1"/>
</dbReference>
<dbReference type="InterPro" id="IPR004160">
    <property type="entry name" value="Transl_elong_EFTu/EF1A_C"/>
</dbReference>
<dbReference type="InterPro" id="IPR004541">
    <property type="entry name" value="Transl_elong_EFTu/EF1A_bac/org"/>
</dbReference>
<comment type="similarity">
    <text evidence="1 7">Belongs to the TRAFAC class translation factor GTPase superfamily. Classic translation factor GTPase family. EF-Tu/EF-1A subfamily.</text>
</comment>
<feature type="domain" description="Tr-type G" evidence="8">
    <location>
        <begin position="9"/>
        <end position="207"/>
    </location>
</feature>
<evidence type="ECO:0000256" key="3">
    <source>
        <dbReference type="ARBA" id="ARBA00022768"/>
    </source>
</evidence>
<feature type="binding site" evidence="7">
    <location>
        <begin position="18"/>
        <end position="25"/>
    </location>
    <ligand>
        <name>GTP</name>
        <dbReference type="ChEBI" id="CHEBI:37565"/>
    </ligand>
</feature>
<keyword evidence="2 7" id="KW-0547">Nucleotide-binding</keyword>
<evidence type="ECO:0000313" key="9">
    <source>
        <dbReference type="EMBL" id="OGD38430.1"/>
    </source>
</evidence>
<dbReference type="InterPro" id="IPR009001">
    <property type="entry name" value="Transl_elong_EF1A/Init_IF2_C"/>
</dbReference>
<name>A0A1F5C6D0_9BACT</name>
<dbReference type="InterPro" id="IPR041709">
    <property type="entry name" value="EF-Tu_GTP-bd"/>
</dbReference>
<dbReference type="Gene3D" id="3.40.50.300">
    <property type="entry name" value="P-loop containing nucleotide triphosphate hydrolases"/>
    <property type="match status" value="1"/>
</dbReference>
<keyword evidence="5 7" id="KW-0342">GTP-binding</keyword>
<keyword evidence="4 7" id="KW-0648">Protein biosynthesis</keyword>
<dbReference type="EMBL" id="MEYQ01000045">
    <property type="protein sequence ID" value="OGD38430.1"/>
    <property type="molecule type" value="Genomic_DNA"/>
</dbReference>
<dbReference type="SUPFAM" id="SSF50447">
    <property type="entry name" value="Translation proteins"/>
    <property type="match status" value="1"/>
</dbReference>
<feature type="binding site" evidence="7">
    <location>
        <begin position="81"/>
        <end position="85"/>
    </location>
    <ligand>
        <name>GTP</name>
        <dbReference type="ChEBI" id="CHEBI:37565"/>
    </ligand>
</feature>
<dbReference type="GO" id="GO:0005525">
    <property type="term" value="F:GTP binding"/>
    <property type="evidence" value="ECO:0007669"/>
    <property type="project" value="UniProtKB-UniRule"/>
</dbReference>
<dbReference type="PANTHER" id="PTHR43721">
    <property type="entry name" value="ELONGATION FACTOR TU-RELATED"/>
    <property type="match status" value="1"/>
</dbReference>
<dbReference type="CDD" id="cd03707">
    <property type="entry name" value="EFTU_III"/>
    <property type="match status" value="1"/>
</dbReference>
<comment type="subcellular location">
    <subcellularLocation>
        <location evidence="7">Cytoplasm</location>
    </subcellularLocation>
</comment>
<evidence type="ECO:0000256" key="2">
    <source>
        <dbReference type="ARBA" id="ARBA00022741"/>
    </source>
</evidence>
<dbReference type="EC" id="3.6.5.3" evidence="7"/>
<dbReference type="NCBIfam" id="TIGR00485">
    <property type="entry name" value="EF-Tu"/>
    <property type="match status" value="1"/>
</dbReference>
<dbReference type="InterPro" id="IPR033720">
    <property type="entry name" value="EFTU_2"/>
</dbReference>
<dbReference type="GO" id="GO:0000287">
    <property type="term" value="F:magnesium ion binding"/>
    <property type="evidence" value="ECO:0007669"/>
    <property type="project" value="UniProtKB-UniRule"/>
</dbReference>
<dbReference type="FunFam" id="2.40.30.10:FF:000001">
    <property type="entry name" value="Elongation factor Tu"/>
    <property type="match status" value="1"/>
</dbReference>
<evidence type="ECO:0000259" key="8">
    <source>
        <dbReference type="PROSITE" id="PS51722"/>
    </source>
</evidence>
<dbReference type="Pfam" id="PF00009">
    <property type="entry name" value="GTP_EFTU"/>
    <property type="match status" value="1"/>
</dbReference>
<comment type="catalytic activity">
    <reaction evidence="7">
        <text>GTP + H2O = GDP + phosphate + H(+)</text>
        <dbReference type="Rhea" id="RHEA:19669"/>
        <dbReference type="ChEBI" id="CHEBI:15377"/>
        <dbReference type="ChEBI" id="CHEBI:15378"/>
        <dbReference type="ChEBI" id="CHEBI:37565"/>
        <dbReference type="ChEBI" id="CHEBI:43474"/>
        <dbReference type="ChEBI" id="CHEBI:58189"/>
        <dbReference type="EC" id="3.6.5.3"/>
    </reaction>
</comment>
<sequence length="397" mass="43402">MAEKFERTKPHVNVGTIGHVDHGKTTLTAAILHSLSLAGNKVRLESIDQIDSAPEEKARGITIALHHSEYESDKRHYAHIDAPGHADYIKNMITGAAQMDGAILVVSAADGPMPQTREHILLARQVGVPVLIVFLNKVDTVDDPELIDLVEAEIRELLTKYQYEGDKAIVIRGSGLKALEAKSVDDPWVQKILELIKALDENVPEPVRDIAKPFLMAIEDVFSIEGRGTVVTGRVERGVAKVGDEMDIIGLKPTQKTVVTGLEMFNKQLDDTQAGDNVGILLRGLKKEDVERGQVVAKPGSVNPHTDFESEVYILTKEEGGRHTPFFKGYKPQFYIRTTDVTGEVELPAGVEMVMPGDTITFKVKLIAPVALEDKQRFAIREGGKTVGAGVVTKVIA</sequence>
<comment type="caution">
    <text evidence="9">The sequence shown here is derived from an EMBL/GenBank/DDBJ whole genome shotgun (WGS) entry which is preliminary data.</text>
</comment>
<gene>
    <name evidence="7" type="primary">tuf</name>
    <name evidence="9" type="ORF">A2907_01345</name>
</gene>
<dbReference type="PANTHER" id="PTHR43721:SF22">
    <property type="entry name" value="ELONGATION FACTOR TU, MITOCHONDRIAL"/>
    <property type="match status" value="1"/>
</dbReference>
<keyword evidence="7" id="KW-0460">Magnesium</keyword>
<comment type="subunit">
    <text evidence="7">Monomer.</text>
</comment>
<evidence type="ECO:0000313" key="10">
    <source>
        <dbReference type="Proteomes" id="UP000177947"/>
    </source>
</evidence>
<evidence type="ECO:0000256" key="1">
    <source>
        <dbReference type="ARBA" id="ARBA00007249"/>
    </source>
</evidence>
<keyword evidence="3 7" id="KW-0251">Elongation factor</keyword>
<dbReference type="GO" id="GO:0005829">
    <property type="term" value="C:cytosol"/>
    <property type="evidence" value="ECO:0007669"/>
    <property type="project" value="TreeGrafter"/>
</dbReference>
<dbReference type="InterPro" id="IPR027417">
    <property type="entry name" value="P-loop_NTPase"/>
</dbReference>